<evidence type="ECO:0000256" key="6">
    <source>
        <dbReference type="ARBA" id="ARBA00022448"/>
    </source>
</evidence>
<keyword evidence="11 18" id="KW-0249">Electron transport</keyword>
<dbReference type="InterPro" id="IPR001750">
    <property type="entry name" value="ND/Mrp_TM"/>
</dbReference>
<evidence type="ECO:0000256" key="18">
    <source>
        <dbReference type="RuleBase" id="RU003403"/>
    </source>
</evidence>
<name>B5KMC0_BILAU</name>
<keyword evidence="15 18" id="KW-0496">Mitochondrion</keyword>
<keyword evidence="16 18" id="KW-0472">Membrane</keyword>
<evidence type="ECO:0000256" key="13">
    <source>
        <dbReference type="ARBA" id="ARBA00023027"/>
    </source>
</evidence>
<keyword evidence="10 18" id="KW-1278">Translocase</keyword>
<geneLocation type="mitochondrion" evidence="20"/>
<dbReference type="PRINTS" id="PR01436">
    <property type="entry name" value="NADHDHGNASE2"/>
</dbReference>
<dbReference type="RefSeq" id="YP_002213612.1">
    <property type="nucleotide sequence ID" value="NC_011195.1"/>
</dbReference>
<feature type="transmembrane region" description="Helical" evidence="18">
    <location>
        <begin position="313"/>
        <end position="333"/>
    </location>
</feature>
<evidence type="ECO:0000256" key="3">
    <source>
        <dbReference type="ARBA" id="ARBA00007012"/>
    </source>
</evidence>
<dbReference type="CTD" id="4536"/>
<feature type="transmembrane region" description="Helical" evidence="18">
    <location>
        <begin position="132"/>
        <end position="159"/>
    </location>
</feature>
<keyword evidence="7 18" id="KW-0679">Respiratory chain</keyword>
<dbReference type="PANTHER" id="PTHR46552">
    <property type="entry name" value="NADH-UBIQUINONE OXIDOREDUCTASE CHAIN 2"/>
    <property type="match status" value="1"/>
</dbReference>
<dbReference type="GO" id="GO:0008137">
    <property type="term" value="F:NADH dehydrogenase (ubiquinone) activity"/>
    <property type="evidence" value="ECO:0007669"/>
    <property type="project" value="UniProtKB-EC"/>
</dbReference>
<sequence>MFFNYKMLFIYPSLFFGTLIAMSSSSWVSAWMGLEINLMSMAPILISKFKSKSMEATIKYFIFQAIASSLMIFFIFLSMMNSYLSLNMFTELIITASLIFKAGMAPLQFWFPQVINFSEWIPSILLMTWQKLAPFTLLMYLNSSILIWSIMLSALVGMLGGINQFNFKFILVYSSILHSAWLLCLILCSNMFWVMYMCFYTFISLSVILFLYKFNIVSVSSPFLLKEKMFKLMFISNFLSLAGMPPFLGFSMKIISIFIFFNSDIFKLIISILILSSFISLYFYLRTIYTSFILLNWNISTMNSVSYNFKLKLILFSILSILGNIFFPMAVLLT</sequence>
<dbReference type="GeneID" id="6870559"/>
<feature type="domain" description="NADH:quinone oxidoreductase/Mrp antiporter transmembrane" evidence="19">
    <location>
        <begin position="24"/>
        <end position="275"/>
    </location>
</feature>
<evidence type="ECO:0000256" key="12">
    <source>
        <dbReference type="ARBA" id="ARBA00022989"/>
    </source>
</evidence>
<dbReference type="GO" id="GO:0006120">
    <property type="term" value="P:mitochondrial electron transport, NADH to ubiquinone"/>
    <property type="evidence" value="ECO:0007669"/>
    <property type="project" value="InterPro"/>
</dbReference>
<feature type="transmembrane region" description="Helical" evidence="18">
    <location>
        <begin position="7"/>
        <end position="24"/>
    </location>
</feature>
<accession>B5KMC0</accession>
<dbReference type="PANTHER" id="PTHR46552:SF1">
    <property type="entry name" value="NADH-UBIQUINONE OXIDOREDUCTASE CHAIN 2"/>
    <property type="match status" value="1"/>
</dbReference>
<dbReference type="InterPro" id="IPR050175">
    <property type="entry name" value="Complex_I_Subunit_2"/>
</dbReference>
<protein>
    <recommendedName>
        <fullName evidence="5 18">NADH-ubiquinone oxidoreductase chain 2</fullName>
        <ecNumber evidence="4 18">7.1.1.2</ecNumber>
    </recommendedName>
</protein>
<dbReference type="GO" id="GO:0005743">
    <property type="term" value="C:mitochondrial inner membrane"/>
    <property type="evidence" value="ECO:0007669"/>
    <property type="project" value="UniProtKB-SubCell"/>
</dbReference>
<feature type="transmembrane region" description="Helical" evidence="18">
    <location>
        <begin position="165"/>
        <end position="186"/>
    </location>
</feature>
<keyword evidence="12 18" id="KW-1133">Transmembrane helix</keyword>
<dbReference type="AlphaFoldDB" id="B5KMC0"/>
<comment type="catalytic activity">
    <reaction evidence="17 18">
        <text>a ubiquinone + NADH + 5 H(+)(in) = a ubiquinol + NAD(+) + 4 H(+)(out)</text>
        <dbReference type="Rhea" id="RHEA:29091"/>
        <dbReference type="Rhea" id="RHEA-COMP:9565"/>
        <dbReference type="Rhea" id="RHEA-COMP:9566"/>
        <dbReference type="ChEBI" id="CHEBI:15378"/>
        <dbReference type="ChEBI" id="CHEBI:16389"/>
        <dbReference type="ChEBI" id="CHEBI:17976"/>
        <dbReference type="ChEBI" id="CHEBI:57540"/>
        <dbReference type="ChEBI" id="CHEBI:57945"/>
        <dbReference type="EC" id="7.1.1.2"/>
    </reaction>
</comment>
<reference evidence="20" key="1">
    <citation type="submission" date="2007-08" db="EMBL/GenBank/DDBJ databases">
        <title>Mitogenomic analysis of Collembolan species.</title>
        <authorList>
            <person name="Carapelli A."/>
            <person name="Comandi S."/>
            <person name="Nardi F."/>
            <person name="Frati F."/>
        </authorList>
    </citation>
    <scope>NUCLEOTIDE SEQUENCE</scope>
</reference>
<feature type="transmembrane region" description="Helical" evidence="18">
    <location>
        <begin position="232"/>
        <end position="261"/>
    </location>
</feature>
<dbReference type="EC" id="7.1.1.2" evidence="4 18"/>
<evidence type="ECO:0000256" key="1">
    <source>
        <dbReference type="ARBA" id="ARBA00003257"/>
    </source>
</evidence>
<evidence type="ECO:0000256" key="15">
    <source>
        <dbReference type="ARBA" id="ARBA00023128"/>
    </source>
</evidence>
<evidence type="ECO:0000256" key="10">
    <source>
        <dbReference type="ARBA" id="ARBA00022967"/>
    </source>
</evidence>
<keyword evidence="8 18" id="KW-0812">Transmembrane</keyword>
<feature type="transmembrane region" description="Helical" evidence="18">
    <location>
        <begin position="92"/>
        <end position="111"/>
    </location>
</feature>
<proteinExistence type="inferred from homology"/>
<gene>
    <name evidence="20" type="primary">ND2</name>
</gene>
<comment type="similarity">
    <text evidence="3 18">Belongs to the complex I subunit 2 family.</text>
</comment>
<evidence type="ECO:0000256" key="5">
    <source>
        <dbReference type="ARBA" id="ARBA00021008"/>
    </source>
</evidence>
<evidence type="ECO:0000259" key="19">
    <source>
        <dbReference type="Pfam" id="PF00361"/>
    </source>
</evidence>
<evidence type="ECO:0000256" key="14">
    <source>
        <dbReference type="ARBA" id="ARBA00023075"/>
    </source>
</evidence>
<keyword evidence="13 18" id="KW-0520">NAD</keyword>
<evidence type="ECO:0000256" key="7">
    <source>
        <dbReference type="ARBA" id="ARBA00022660"/>
    </source>
</evidence>
<evidence type="ECO:0000313" key="20">
    <source>
        <dbReference type="EMBL" id="ABS88963.1"/>
    </source>
</evidence>
<feature type="transmembrane region" description="Helical" evidence="18">
    <location>
        <begin position="61"/>
        <end position="80"/>
    </location>
</feature>
<dbReference type="Pfam" id="PF00361">
    <property type="entry name" value="Proton_antipo_M"/>
    <property type="match status" value="1"/>
</dbReference>
<dbReference type="EMBL" id="EU084034">
    <property type="protein sequence ID" value="ABS88963.1"/>
    <property type="molecule type" value="Genomic_DNA"/>
</dbReference>
<comment type="subcellular location">
    <subcellularLocation>
        <location evidence="2 18">Mitochondrion inner membrane</location>
        <topology evidence="2 18">Multi-pass membrane protein</topology>
    </subcellularLocation>
</comment>
<comment type="function">
    <text evidence="18">Core subunit of the mitochondrial membrane respiratory chain NADH dehydrogenase (Complex I) which catalyzes electron transfer from NADH through the respiratory chain, using ubiquinone as an electron acceptor. Essential for the catalytic activity and assembly of complex I.</text>
</comment>
<dbReference type="InterPro" id="IPR003917">
    <property type="entry name" value="NADH_UbQ_OxRdtase_chain2"/>
</dbReference>
<keyword evidence="14 18" id="KW-0830">Ubiquinone</keyword>
<evidence type="ECO:0000256" key="2">
    <source>
        <dbReference type="ARBA" id="ARBA00004448"/>
    </source>
</evidence>
<evidence type="ECO:0000256" key="17">
    <source>
        <dbReference type="ARBA" id="ARBA00049551"/>
    </source>
</evidence>
<keyword evidence="6" id="KW-0813">Transport</keyword>
<comment type="function">
    <text evidence="1">Core subunit of the mitochondrial membrane respiratory chain NADH dehydrogenase (Complex I) that is believed to belong to the minimal assembly required for catalysis. Complex I functions in the transfer of electrons from NADH to the respiratory chain. The immediate electron acceptor for the enzyme is believed to be ubiquinone.</text>
</comment>
<evidence type="ECO:0000256" key="11">
    <source>
        <dbReference type="ARBA" id="ARBA00022982"/>
    </source>
</evidence>
<feature type="transmembrane region" description="Helical" evidence="18">
    <location>
        <begin position="268"/>
        <end position="293"/>
    </location>
</feature>
<keyword evidence="9 18" id="KW-0999">Mitochondrion inner membrane</keyword>
<evidence type="ECO:0000256" key="16">
    <source>
        <dbReference type="ARBA" id="ARBA00023136"/>
    </source>
</evidence>
<evidence type="ECO:0000256" key="4">
    <source>
        <dbReference type="ARBA" id="ARBA00012944"/>
    </source>
</evidence>
<organism evidence="20">
    <name type="scientific">Bilobella aurantiaca</name>
    <name type="common">Springtail</name>
    <dbReference type="NCBI Taxonomy" id="106915"/>
    <lineage>
        <taxon>Eukaryota</taxon>
        <taxon>Metazoa</taxon>
        <taxon>Ecdysozoa</taxon>
        <taxon>Arthropoda</taxon>
        <taxon>Hexapoda</taxon>
        <taxon>Collembola</taxon>
        <taxon>Poduromorpha</taxon>
        <taxon>Poduroidea</taxon>
        <taxon>Neanuridae</taxon>
        <taxon>Neanurinae</taxon>
        <taxon>Paleonurini</taxon>
        <taxon>Bilobella</taxon>
    </lineage>
</organism>
<evidence type="ECO:0000256" key="9">
    <source>
        <dbReference type="ARBA" id="ARBA00022792"/>
    </source>
</evidence>
<evidence type="ECO:0000256" key="8">
    <source>
        <dbReference type="ARBA" id="ARBA00022692"/>
    </source>
</evidence>